<evidence type="ECO:0000313" key="2">
    <source>
        <dbReference type="EMBL" id="CCM02316.1"/>
    </source>
</evidence>
<gene>
    <name evidence="2" type="ORF">FIBRA_04407</name>
</gene>
<evidence type="ECO:0000256" key="1">
    <source>
        <dbReference type="SAM" id="MobiDB-lite"/>
    </source>
</evidence>
<accession>J4IA54</accession>
<feature type="compositionally biased region" description="Low complexity" evidence="1">
    <location>
        <begin position="206"/>
        <end position="218"/>
    </location>
</feature>
<dbReference type="STRING" id="599839.J4IA54"/>
<reference evidence="2 3" key="1">
    <citation type="journal article" date="2012" name="Appl. Environ. Microbiol.">
        <title>Short-read sequencing for genomic analysis of the brown rot fungus Fibroporia radiculosa.</title>
        <authorList>
            <person name="Tang J.D."/>
            <person name="Perkins A.D."/>
            <person name="Sonstegard T.S."/>
            <person name="Schroeder S.G."/>
            <person name="Burgess S.C."/>
            <person name="Diehl S.V."/>
        </authorList>
    </citation>
    <scope>NUCLEOTIDE SEQUENCE [LARGE SCALE GENOMIC DNA]</scope>
    <source>
        <strain evidence="2 3">TFFH 294</strain>
    </source>
</reference>
<dbReference type="HOGENOM" id="CLU_959886_0_0_1"/>
<dbReference type="OrthoDB" id="4088568at2759"/>
<feature type="region of interest" description="Disordered" evidence="1">
    <location>
        <begin position="193"/>
        <end position="240"/>
    </location>
</feature>
<sequence length="290" mass="30724">MTVNVEFSGTAVGRSVTSTYSAHPARENSISILAMQGALTQPVSAQNASRSLMDIFAGAPRTEEGVDPWIVVSRPQRGATVPGIDGANGGATIGRAGLRRMSSQLSRTVDAVIDSPPRRGEHGEEEDVVGTLLERTLSRRGLSDSSIHTTFLSHGEEHGQRPAAVQEEPTSRHDRDSVLQALSRKMQSFRFAGSVPNTASNADAGSSISRPSTPSSPSVTAGAGDGRQTPTGVRPVPSQARAVSPASRLFSPVNLSSWAAAALDPKQEFLSASPREDAFMHRAWTRETEM</sequence>
<feature type="region of interest" description="Disordered" evidence="1">
    <location>
        <begin position="152"/>
        <end position="176"/>
    </location>
</feature>
<dbReference type="GeneID" id="24097227"/>
<dbReference type="InParanoid" id="J4IA54"/>
<dbReference type="RefSeq" id="XP_012181599.1">
    <property type="nucleotide sequence ID" value="XM_012326209.1"/>
</dbReference>
<dbReference type="AlphaFoldDB" id="J4IA54"/>
<dbReference type="EMBL" id="HE797076">
    <property type="protein sequence ID" value="CCM02316.1"/>
    <property type="molecule type" value="Genomic_DNA"/>
</dbReference>
<protein>
    <submittedName>
        <fullName evidence="2">Uncharacterized protein</fullName>
    </submittedName>
</protein>
<dbReference type="Proteomes" id="UP000006352">
    <property type="component" value="Unassembled WGS sequence"/>
</dbReference>
<keyword evidence="3" id="KW-1185">Reference proteome</keyword>
<name>J4IA54_9APHY</name>
<proteinExistence type="predicted"/>
<organism evidence="2 3">
    <name type="scientific">Fibroporia radiculosa</name>
    <dbReference type="NCBI Taxonomy" id="599839"/>
    <lineage>
        <taxon>Eukaryota</taxon>
        <taxon>Fungi</taxon>
        <taxon>Dikarya</taxon>
        <taxon>Basidiomycota</taxon>
        <taxon>Agaricomycotina</taxon>
        <taxon>Agaricomycetes</taxon>
        <taxon>Polyporales</taxon>
        <taxon>Fibroporiaceae</taxon>
        <taxon>Fibroporia</taxon>
    </lineage>
</organism>
<feature type="compositionally biased region" description="Polar residues" evidence="1">
    <location>
        <begin position="195"/>
        <end position="204"/>
    </location>
</feature>
<evidence type="ECO:0000313" key="3">
    <source>
        <dbReference type="Proteomes" id="UP000006352"/>
    </source>
</evidence>